<keyword evidence="9" id="KW-0995">Kinetochore</keyword>
<dbReference type="Gene3D" id="3.30.457.50">
    <property type="entry name" value="Chromosome segregation protein Spc25"/>
    <property type="match status" value="1"/>
</dbReference>
<keyword evidence="5 9" id="KW-0498">Mitosis</keyword>
<organism evidence="12 13">
    <name type="scientific">Gracilariopsis chorda</name>
    <dbReference type="NCBI Taxonomy" id="448386"/>
    <lineage>
        <taxon>Eukaryota</taxon>
        <taxon>Rhodophyta</taxon>
        <taxon>Florideophyceae</taxon>
        <taxon>Rhodymeniophycidae</taxon>
        <taxon>Gracilariales</taxon>
        <taxon>Gracilariaceae</taxon>
        <taxon>Gracilariopsis</taxon>
    </lineage>
</organism>
<dbReference type="PANTHER" id="PTHR14281:SF0">
    <property type="entry name" value="KINETOCHORE PROTEIN SPC25"/>
    <property type="match status" value="1"/>
</dbReference>
<keyword evidence="4 9" id="KW-0132">Cell division</keyword>
<gene>
    <name evidence="12" type="ORF">BWQ96_01788</name>
</gene>
<evidence type="ECO:0000256" key="8">
    <source>
        <dbReference type="ARBA" id="ARBA00023328"/>
    </source>
</evidence>
<name>A0A2V3J1Q9_9FLOR</name>
<evidence type="ECO:0000256" key="6">
    <source>
        <dbReference type="ARBA" id="ARBA00023054"/>
    </source>
</evidence>
<evidence type="ECO:0000259" key="11">
    <source>
        <dbReference type="Pfam" id="PF08234"/>
    </source>
</evidence>
<evidence type="ECO:0000256" key="1">
    <source>
        <dbReference type="ARBA" id="ARBA00004584"/>
    </source>
</evidence>
<reference evidence="12 13" key="1">
    <citation type="journal article" date="2018" name="Mol. Biol. Evol.">
        <title>Analysis of the draft genome of the red seaweed Gracilariopsis chorda provides insights into genome size evolution in Rhodophyta.</title>
        <authorList>
            <person name="Lee J."/>
            <person name="Yang E.C."/>
            <person name="Graf L."/>
            <person name="Yang J.H."/>
            <person name="Qiu H."/>
            <person name="Zel Zion U."/>
            <person name="Chan C.X."/>
            <person name="Stephens T.G."/>
            <person name="Weber A.P.M."/>
            <person name="Boo G.H."/>
            <person name="Boo S.M."/>
            <person name="Kim K.M."/>
            <person name="Shin Y."/>
            <person name="Jung M."/>
            <person name="Lee S.J."/>
            <person name="Yim H.S."/>
            <person name="Lee J.H."/>
            <person name="Bhattacharya D."/>
            <person name="Yoon H.S."/>
        </authorList>
    </citation>
    <scope>NUCLEOTIDE SEQUENCE [LARGE SCALE GENOMIC DNA]</scope>
    <source>
        <strain evidence="12 13">SKKU-2015</strain>
        <tissue evidence="12">Whole body</tissue>
    </source>
</reference>
<evidence type="ECO:0000256" key="9">
    <source>
        <dbReference type="RuleBase" id="RU367150"/>
    </source>
</evidence>
<dbReference type="Proteomes" id="UP000247409">
    <property type="component" value="Unassembled WGS sequence"/>
</dbReference>
<evidence type="ECO:0000256" key="10">
    <source>
        <dbReference type="SAM" id="Coils"/>
    </source>
</evidence>
<dbReference type="GO" id="GO:0007059">
    <property type="term" value="P:chromosome segregation"/>
    <property type="evidence" value="ECO:0007669"/>
    <property type="project" value="InterPro"/>
</dbReference>
<keyword evidence="8 9" id="KW-0137">Centromere</keyword>
<evidence type="ECO:0000313" key="12">
    <source>
        <dbReference type="EMBL" id="PXF48328.1"/>
    </source>
</evidence>
<dbReference type="InterPro" id="IPR013255">
    <property type="entry name" value="Spc25_C"/>
</dbReference>
<dbReference type="GO" id="GO:0051301">
    <property type="term" value="P:cell division"/>
    <property type="evidence" value="ECO:0007669"/>
    <property type="project" value="UniProtKB-UniRule"/>
</dbReference>
<dbReference type="GO" id="GO:0031262">
    <property type="term" value="C:Ndc80 complex"/>
    <property type="evidence" value="ECO:0007669"/>
    <property type="project" value="InterPro"/>
</dbReference>
<comment type="function">
    <text evidence="9">Acts as a component of the essential kinetochore-associated NDC80 complex, which is required for chromosome segregation and spindle checkpoint activity.</text>
</comment>
<dbReference type="GO" id="GO:0005634">
    <property type="term" value="C:nucleus"/>
    <property type="evidence" value="ECO:0007669"/>
    <property type="project" value="UniProtKB-SubCell"/>
</dbReference>
<dbReference type="InterPro" id="IPR045143">
    <property type="entry name" value="Spc25"/>
</dbReference>
<keyword evidence="13" id="KW-1185">Reference proteome</keyword>
<dbReference type="PANTHER" id="PTHR14281">
    <property type="entry name" value="KINETOCHORE PROTEIN SPC25-RELATED"/>
    <property type="match status" value="1"/>
</dbReference>
<accession>A0A2V3J1Q9</accession>
<comment type="caution">
    <text evidence="12">The sequence shown here is derived from an EMBL/GenBank/DDBJ whole genome shotgun (WGS) entry which is preliminary data.</text>
</comment>
<dbReference type="Pfam" id="PF08234">
    <property type="entry name" value="Spindle_Spc25"/>
    <property type="match status" value="1"/>
</dbReference>
<dbReference type="CDD" id="cd23784">
    <property type="entry name" value="RWD_Spc25"/>
    <property type="match status" value="1"/>
</dbReference>
<evidence type="ECO:0000256" key="3">
    <source>
        <dbReference type="ARBA" id="ARBA00022454"/>
    </source>
</evidence>
<feature type="domain" description="Chromosome segregation protein Spc25 C-terminal" evidence="11">
    <location>
        <begin position="172"/>
        <end position="240"/>
    </location>
</feature>
<evidence type="ECO:0000256" key="5">
    <source>
        <dbReference type="ARBA" id="ARBA00022776"/>
    </source>
</evidence>
<comment type="subunit">
    <text evidence="9">Component of the NDC80 complex.</text>
</comment>
<dbReference type="EMBL" id="NBIV01000014">
    <property type="protein sequence ID" value="PXF48328.1"/>
    <property type="molecule type" value="Genomic_DNA"/>
</dbReference>
<comment type="subcellular location">
    <subcellularLocation>
        <location evidence="1">Chromosome</location>
        <location evidence="1">Centromere</location>
    </subcellularLocation>
    <subcellularLocation>
        <location evidence="9">Nucleus</location>
    </subcellularLocation>
    <subcellularLocation>
        <location evidence="9">Chromosome</location>
        <location evidence="9">Centromere</location>
        <location evidence="9">Kinetochore</location>
    </subcellularLocation>
</comment>
<keyword evidence="9" id="KW-0539">Nucleus</keyword>
<protein>
    <recommendedName>
        <fullName evidence="9">Kinetochore protein SPC25</fullName>
    </recommendedName>
</protein>
<proteinExistence type="inferred from homology"/>
<evidence type="ECO:0000256" key="7">
    <source>
        <dbReference type="ARBA" id="ARBA00023306"/>
    </source>
</evidence>
<keyword evidence="6 10" id="KW-0175">Coiled coil</keyword>
<dbReference type="AlphaFoldDB" id="A0A2V3J1Q9"/>
<evidence type="ECO:0000256" key="2">
    <source>
        <dbReference type="ARBA" id="ARBA00006379"/>
    </source>
</evidence>
<evidence type="ECO:0000313" key="13">
    <source>
        <dbReference type="Proteomes" id="UP000247409"/>
    </source>
</evidence>
<keyword evidence="3 9" id="KW-0158">Chromosome</keyword>
<feature type="coiled-coil region" evidence="10">
    <location>
        <begin position="70"/>
        <end position="111"/>
    </location>
</feature>
<comment type="similarity">
    <text evidence="2 9">Belongs to the SPC25 family.</text>
</comment>
<evidence type="ECO:0000256" key="4">
    <source>
        <dbReference type="ARBA" id="ARBA00022618"/>
    </source>
</evidence>
<sequence>MDKVTTARVNTALEKINRMMTMIDEYTEDSVQAAYNSGRILEELADKLIQKDKKRRTMYLTTMSDCKENVEKEQAMYNYANETLESLRNKERQLQSQAGELRDAVHTLREKVQTVPLEKRRNEARLLEEDRRLKDQKLSVDKRLNHVKSVVHRTSDSVRRFEDLLGVKLRAIRDKCIEFSFICIDEEDPFAEFKVTVDNRDGRFRATVCVPLVEEFGELKQTLAEDDELIDFLYRIRIAFNGHVKHQRSQISD</sequence>
<keyword evidence="7 9" id="KW-0131">Cell cycle</keyword>
<dbReference type="OrthoDB" id="6353017at2759"/>